<dbReference type="InterPro" id="IPR040492">
    <property type="entry name" value="GlfT2_N"/>
</dbReference>
<dbReference type="SUPFAM" id="SSF53448">
    <property type="entry name" value="Nucleotide-diphospho-sugar transferases"/>
    <property type="match status" value="1"/>
</dbReference>
<gene>
    <name evidence="3" type="ORF">DMW51_03620</name>
</gene>
<feature type="domain" description="Glycosyltransferase 2-like" evidence="1">
    <location>
        <begin position="150"/>
        <end position="252"/>
    </location>
</feature>
<dbReference type="Gene3D" id="3.90.550.60">
    <property type="match status" value="1"/>
</dbReference>
<dbReference type="Proteomes" id="UP000247823">
    <property type="component" value="Unassembled WGS sequence"/>
</dbReference>
<name>A0ABX5NHP9_SERMA</name>
<evidence type="ECO:0000313" key="3">
    <source>
        <dbReference type="EMBL" id="PYA73553.1"/>
    </source>
</evidence>
<keyword evidence="4" id="KW-1185">Reference proteome</keyword>
<dbReference type="InterPro" id="IPR001173">
    <property type="entry name" value="Glyco_trans_2-like"/>
</dbReference>
<proteinExistence type="predicted"/>
<dbReference type="Pfam" id="PF17994">
    <property type="entry name" value="Glft2_N"/>
    <property type="match status" value="1"/>
</dbReference>
<dbReference type="EMBL" id="QJQB01000070">
    <property type="protein sequence ID" value="PYA73553.1"/>
    <property type="molecule type" value="Genomic_DNA"/>
</dbReference>
<protein>
    <submittedName>
        <fullName evidence="3">Glycosyltransferase family 2 protein</fullName>
    </submittedName>
</protein>
<dbReference type="InterPro" id="IPR029044">
    <property type="entry name" value="Nucleotide-diphossugar_trans"/>
</dbReference>
<evidence type="ECO:0000259" key="2">
    <source>
        <dbReference type="Pfam" id="PF17994"/>
    </source>
</evidence>
<reference evidence="3 4" key="2">
    <citation type="submission" date="2018-06" db="EMBL/GenBank/DDBJ databases">
        <title>Serratia marcescens genome sequencing and assembly.</title>
        <authorList>
            <person name="Martins R.C.R."/>
            <person name="Perdigao-Neto L.V."/>
            <person name="Costa S.F."/>
            <person name="Levin A.S.S."/>
        </authorList>
    </citation>
    <scope>NUCLEOTIDE SEQUENCE [LARGE SCALE GENOMIC DNA]</scope>
    <source>
        <strain evidence="3 4">1283</strain>
    </source>
</reference>
<dbReference type="RefSeq" id="WP_110593180.1">
    <property type="nucleotide sequence ID" value="NZ_BRPU01000062.1"/>
</dbReference>
<organism evidence="3 4">
    <name type="scientific">Serratia marcescens</name>
    <dbReference type="NCBI Taxonomy" id="615"/>
    <lineage>
        <taxon>Bacteria</taxon>
        <taxon>Pseudomonadati</taxon>
        <taxon>Pseudomonadota</taxon>
        <taxon>Gammaproteobacteria</taxon>
        <taxon>Enterobacterales</taxon>
        <taxon>Yersiniaceae</taxon>
        <taxon>Serratia</taxon>
    </lineage>
</organism>
<feature type="domain" description="Galactofuranosyltransferase GlfT2 N-terminal" evidence="2">
    <location>
        <begin position="10"/>
        <end position="121"/>
    </location>
</feature>
<dbReference type="Pfam" id="PF00535">
    <property type="entry name" value="Glycos_transf_2"/>
    <property type="match status" value="1"/>
</dbReference>
<evidence type="ECO:0000259" key="1">
    <source>
        <dbReference type="Pfam" id="PF00535"/>
    </source>
</evidence>
<evidence type="ECO:0000313" key="4">
    <source>
        <dbReference type="Proteomes" id="UP000247823"/>
    </source>
</evidence>
<accession>A0ABX5NHP9</accession>
<reference evidence="4" key="1">
    <citation type="submission" date="2018-06" db="EMBL/GenBank/DDBJ databases">
        <title>Serratia marcescens genome sequencing and assembly.</title>
        <authorList>
            <person name="Martins R.C."/>
            <person name="Perdigao-Neto L.V."/>
            <person name="Costa S.F."/>
            <person name="Levin A.S.S."/>
        </authorList>
    </citation>
    <scope>NUCLEOTIDE SEQUENCE [LARGE SCALE GENOMIC DNA]</scope>
    <source>
        <strain evidence="4">1283</strain>
    </source>
</reference>
<sequence>MNQFILQTAVFPSEDVCTQASLYFHSSTEDIIYNDSTKLTVPKNEFVSFDTFFNAFSIYKWFKHTTIDNVGFYADVSGRGIATIYWVNGDNSRIIYQLECTTGCYIEKLSLSELIDGRLYFHWHSLEPSVVTDFGFMTYSDTNPELRLAIVITTFNREQAVLSMLQRIHEKLLSDKTFGNRITLYVVNNGEDFSIPSFENIVYLKSENFGGAGGFSRGLIEVKTRGREQFCLFMDDDASCEIESLKRTYHFLLFANKKEQMIAGCMLYQEQPGLVYEAGAIYPYKQTRMQPLKNGLDVSSPKGLDEFDLDDVPANYAGWWFCAFDVSAIKHYAFPFFVRGDDILFGVMHGYEIITLNGIASWQMNFNRKYSAIVEYLSVRGLLVPAFVYPNYKKRLAIAYWVIAKVLLLCFSYRYSSARSIIEAYSDVLDGPDFWLADPDALKARERIAALAQDEIASLSESDVTAEWVAGVSRETRWGKIIRLCLLNGHLVPSCFFLRKEKRISNTEIHPTRHVFLTGKVFYYNSDLQKYIFVVHSKRRFFGVLVMALKLIVRGFIKYPVVSSKYKDKVVFLTSESFWKKFFDK</sequence>
<comment type="caution">
    <text evidence="3">The sequence shown here is derived from an EMBL/GenBank/DDBJ whole genome shotgun (WGS) entry which is preliminary data.</text>
</comment>